<evidence type="ECO:0000256" key="2">
    <source>
        <dbReference type="ARBA" id="ARBA00022801"/>
    </source>
</evidence>
<dbReference type="CDD" id="cd03885">
    <property type="entry name" value="M20_CPDG2"/>
    <property type="match status" value="1"/>
</dbReference>
<name>A0AA37BQH1_9ARCH</name>
<dbReference type="Pfam" id="PF01546">
    <property type="entry name" value="Peptidase_M20"/>
    <property type="match status" value="1"/>
</dbReference>
<dbReference type="Pfam" id="PF07687">
    <property type="entry name" value="M20_dimer"/>
    <property type="match status" value="1"/>
</dbReference>
<evidence type="ECO:0000313" key="4">
    <source>
        <dbReference type="EMBL" id="GGM67809.1"/>
    </source>
</evidence>
<dbReference type="SUPFAM" id="SSF53187">
    <property type="entry name" value="Zn-dependent exopeptidases"/>
    <property type="match status" value="1"/>
</dbReference>
<dbReference type="InterPro" id="IPR011650">
    <property type="entry name" value="Peptidase_M20_dimer"/>
</dbReference>
<dbReference type="GO" id="GO:0016787">
    <property type="term" value="F:hydrolase activity"/>
    <property type="evidence" value="ECO:0007669"/>
    <property type="project" value="UniProtKB-KW"/>
</dbReference>
<dbReference type="Gene3D" id="3.30.70.360">
    <property type="match status" value="1"/>
</dbReference>
<dbReference type="InterPro" id="IPR002933">
    <property type="entry name" value="Peptidase_M20"/>
</dbReference>
<sequence length="367" mass="39326">MEGVREWMAGKREEMLSLLSTMVSMETPSTDKDLLDGFAEWLADTVERLTGISARIIRLGNSGNAVLCGDGKDLLLNHYDTVWPKGTIGKRPFRTDGRFAYGPGVFDMKAGMVQCLYAMQFAAEHGGSFVSLFTGDEEVGSTESRPIIEDLASRSSRVFVMEPSQDGKIKTSRKGVGDYTVTFRGRAAHAGLEPEKGVNAIDEMARAVLFLHSLSDTARGTTVSVNVASGGTRSNVIADWAQVQVDVRVWTLSEAERVDGQIRSMRPHNPGATIEVSGGINRPPMERTRATVELFEEARRAARTLGIDLQECAVGGGSDGNFCSAMGKPVLDGMGAVGSGAHAESEVVSVDEMPLRAALLAALISPP</sequence>
<keyword evidence="5" id="KW-1185">Reference proteome</keyword>
<dbReference type="PIRSF" id="PIRSF037238">
    <property type="entry name" value="Carboxypeptidase_G2"/>
    <property type="match status" value="1"/>
</dbReference>
<dbReference type="SUPFAM" id="SSF55031">
    <property type="entry name" value="Bacterial exopeptidase dimerisation domain"/>
    <property type="match status" value="1"/>
</dbReference>
<dbReference type="Proteomes" id="UP000632195">
    <property type="component" value="Unassembled WGS sequence"/>
</dbReference>
<reference evidence="4" key="1">
    <citation type="journal article" date="2014" name="Int. J. Syst. Evol. Microbiol.">
        <title>Complete genome sequence of Corynebacterium casei LMG S-19264T (=DSM 44701T), isolated from a smear-ripened cheese.</title>
        <authorList>
            <consortium name="US DOE Joint Genome Institute (JGI-PGF)"/>
            <person name="Walter F."/>
            <person name="Albersmeier A."/>
            <person name="Kalinowski J."/>
            <person name="Ruckert C."/>
        </authorList>
    </citation>
    <scope>NUCLEOTIDE SEQUENCE</scope>
    <source>
        <strain evidence="4">JCM 13583</strain>
    </source>
</reference>
<dbReference type="InterPro" id="IPR017150">
    <property type="entry name" value="Pept_M20_glutamate_carboxypep"/>
</dbReference>
<dbReference type="InterPro" id="IPR050072">
    <property type="entry name" value="Peptidase_M20A"/>
</dbReference>
<dbReference type="EMBL" id="BMNY01000001">
    <property type="protein sequence ID" value="GGM67809.1"/>
    <property type="molecule type" value="Genomic_DNA"/>
</dbReference>
<dbReference type="InterPro" id="IPR036264">
    <property type="entry name" value="Bact_exopeptidase_dim_dom"/>
</dbReference>
<gene>
    <name evidence="4" type="ORF">GCM10007108_02320</name>
</gene>
<feature type="domain" description="Peptidase M20 dimerisation" evidence="3">
    <location>
        <begin position="172"/>
        <end position="264"/>
    </location>
</feature>
<evidence type="ECO:0000259" key="3">
    <source>
        <dbReference type="Pfam" id="PF07687"/>
    </source>
</evidence>
<dbReference type="RefSeq" id="WP_188679617.1">
    <property type="nucleotide sequence ID" value="NZ_BMNY01000001.1"/>
</dbReference>
<keyword evidence="1" id="KW-0479">Metal-binding</keyword>
<evidence type="ECO:0000313" key="5">
    <source>
        <dbReference type="Proteomes" id="UP000632195"/>
    </source>
</evidence>
<protein>
    <submittedName>
        <fullName evidence="4">Peptidase M20</fullName>
    </submittedName>
</protein>
<accession>A0AA37BQH1</accession>
<dbReference type="PANTHER" id="PTHR43808">
    <property type="entry name" value="ACETYLORNITHINE DEACETYLASE"/>
    <property type="match status" value="1"/>
</dbReference>
<proteinExistence type="predicted"/>
<dbReference type="Gene3D" id="3.40.630.10">
    <property type="entry name" value="Zn peptidases"/>
    <property type="match status" value="1"/>
</dbReference>
<comment type="caution">
    <text evidence="4">The sequence shown here is derived from an EMBL/GenBank/DDBJ whole genome shotgun (WGS) entry which is preliminary data.</text>
</comment>
<dbReference type="PANTHER" id="PTHR43808:SF9">
    <property type="entry name" value="BLL0789 PROTEIN"/>
    <property type="match status" value="1"/>
</dbReference>
<evidence type="ECO:0000256" key="1">
    <source>
        <dbReference type="ARBA" id="ARBA00022723"/>
    </source>
</evidence>
<dbReference type="AlphaFoldDB" id="A0AA37BQH1"/>
<keyword evidence="2" id="KW-0378">Hydrolase</keyword>
<dbReference type="GO" id="GO:0046872">
    <property type="term" value="F:metal ion binding"/>
    <property type="evidence" value="ECO:0007669"/>
    <property type="project" value="UniProtKB-KW"/>
</dbReference>
<reference evidence="4" key="2">
    <citation type="submission" date="2022-09" db="EMBL/GenBank/DDBJ databases">
        <authorList>
            <person name="Sun Q."/>
            <person name="Ohkuma M."/>
        </authorList>
    </citation>
    <scope>NUCLEOTIDE SEQUENCE</scope>
    <source>
        <strain evidence="4">JCM 13583</strain>
    </source>
</reference>
<organism evidence="4 5">
    <name type="scientific">Thermogymnomonas acidicola</name>
    <dbReference type="NCBI Taxonomy" id="399579"/>
    <lineage>
        <taxon>Archaea</taxon>
        <taxon>Methanobacteriati</taxon>
        <taxon>Thermoplasmatota</taxon>
        <taxon>Thermoplasmata</taxon>
        <taxon>Thermoplasmatales</taxon>
        <taxon>Thermogymnomonas</taxon>
    </lineage>
</organism>